<dbReference type="RefSeq" id="WP_074302243.1">
    <property type="nucleotide sequence ID" value="NZ_FSRU01000003.1"/>
</dbReference>
<keyword evidence="1 4" id="KW-0808">Transferase</keyword>
<dbReference type="PANTHER" id="PTHR43420:SF47">
    <property type="entry name" value="N-ACETYLTRANSFERASE DOMAIN-CONTAINING PROTEIN"/>
    <property type="match status" value="1"/>
</dbReference>
<evidence type="ECO:0000313" key="5">
    <source>
        <dbReference type="Proteomes" id="UP000185151"/>
    </source>
</evidence>
<dbReference type="SUPFAM" id="SSF55729">
    <property type="entry name" value="Acyl-CoA N-acyltransferases (Nat)"/>
    <property type="match status" value="1"/>
</dbReference>
<evidence type="ECO:0000313" key="4">
    <source>
        <dbReference type="EMBL" id="SIO68115.1"/>
    </source>
</evidence>
<accession>A0A1N6LH98</accession>
<dbReference type="InterPro" id="IPR016181">
    <property type="entry name" value="Acyl_CoA_acyltransferase"/>
</dbReference>
<dbReference type="CDD" id="cd04301">
    <property type="entry name" value="NAT_SF"/>
    <property type="match status" value="1"/>
</dbReference>
<gene>
    <name evidence="4" type="ORF">SAMN05444165_7301</name>
</gene>
<feature type="domain" description="N-acetyltransferase" evidence="3">
    <location>
        <begin position="3"/>
        <end position="151"/>
    </location>
</feature>
<dbReference type="OrthoDB" id="9805733at2"/>
<dbReference type="PROSITE" id="PS51186">
    <property type="entry name" value="GNAT"/>
    <property type="match status" value="1"/>
</dbReference>
<evidence type="ECO:0000256" key="2">
    <source>
        <dbReference type="ARBA" id="ARBA00023315"/>
    </source>
</evidence>
<dbReference type="Proteomes" id="UP000185151">
    <property type="component" value="Unassembled WGS sequence"/>
</dbReference>
<dbReference type="InterPro" id="IPR000182">
    <property type="entry name" value="GNAT_dom"/>
</dbReference>
<proteinExistence type="predicted"/>
<dbReference type="Gene3D" id="3.40.630.30">
    <property type="match status" value="1"/>
</dbReference>
<reference evidence="4 5" key="1">
    <citation type="submission" date="2016-11" db="EMBL/GenBank/DDBJ databases">
        <authorList>
            <person name="Jaros S."/>
            <person name="Januszkiewicz K."/>
            <person name="Wedrychowicz H."/>
        </authorList>
    </citation>
    <scope>NUCLEOTIDE SEQUENCE [LARGE SCALE GENOMIC DNA]</scope>
    <source>
        <strain evidence="4 5">GAS95</strain>
    </source>
</reference>
<dbReference type="InterPro" id="IPR050680">
    <property type="entry name" value="YpeA/RimI_acetyltransf"/>
</dbReference>
<dbReference type="AlphaFoldDB" id="A0A1N6LH98"/>
<evidence type="ECO:0000256" key="1">
    <source>
        <dbReference type="ARBA" id="ARBA00022679"/>
    </source>
</evidence>
<organism evidence="4 5">
    <name type="scientific">Paraburkholderia phenazinium</name>
    <dbReference type="NCBI Taxonomy" id="60549"/>
    <lineage>
        <taxon>Bacteria</taxon>
        <taxon>Pseudomonadati</taxon>
        <taxon>Pseudomonadota</taxon>
        <taxon>Betaproteobacteria</taxon>
        <taxon>Burkholderiales</taxon>
        <taxon>Burkholderiaceae</taxon>
        <taxon>Paraburkholderia</taxon>
    </lineage>
</organism>
<sequence>MTVTLRDVTRENYEKVGALQLLESQRKYLASNAFSLAQLHFYPDFRPRAIYSGEELVGFLMYAPLTEDGKPHDYKIFRFMIDHRHQGNGVGRQALQLALDEIRQNLRVDRIEICYKTDNPVAKDFYASFGFVESGFDEEDNDVIAEIVPSH</sequence>
<dbReference type="EMBL" id="FSRU01000003">
    <property type="protein sequence ID" value="SIO68115.1"/>
    <property type="molecule type" value="Genomic_DNA"/>
</dbReference>
<evidence type="ECO:0000259" key="3">
    <source>
        <dbReference type="PROSITE" id="PS51186"/>
    </source>
</evidence>
<name>A0A1N6LH98_9BURK</name>
<protein>
    <submittedName>
        <fullName evidence="4">Diamine N-acetyltransferase</fullName>
    </submittedName>
</protein>
<keyword evidence="2" id="KW-0012">Acyltransferase</keyword>
<keyword evidence="5" id="KW-1185">Reference proteome</keyword>
<dbReference type="PANTHER" id="PTHR43420">
    <property type="entry name" value="ACETYLTRANSFERASE"/>
    <property type="match status" value="1"/>
</dbReference>
<dbReference type="GO" id="GO:0016747">
    <property type="term" value="F:acyltransferase activity, transferring groups other than amino-acyl groups"/>
    <property type="evidence" value="ECO:0007669"/>
    <property type="project" value="InterPro"/>
</dbReference>
<dbReference type="Pfam" id="PF00583">
    <property type="entry name" value="Acetyltransf_1"/>
    <property type="match status" value="1"/>
</dbReference>